<keyword evidence="3" id="KW-1003">Cell membrane</keyword>
<dbReference type="GO" id="GO:0006171">
    <property type="term" value="P:cAMP biosynthetic process"/>
    <property type="evidence" value="ECO:0007669"/>
    <property type="project" value="TreeGrafter"/>
</dbReference>
<dbReference type="SUPFAM" id="SSF55073">
    <property type="entry name" value="Nucleotide cyclase"/>
    <property type="match status" value="1"/>
</dbReference>
<feature type="domain" description="Guanylate cyclase" evidence="8">
    <location>
        <begin position="391"/>
        <end position="523"/>
    </location>
</feature>
<dbReference type="PANTHER" id="PTHR43081:SF1">
    <property type="entry name" value="ADENYLATE CYCLASE, TERMINAL-DIFFERENTIATION SPECIFIC"/>
    <property type="match status" value="1"/>
</dbReference>
<dbReference type="EMBL" id="CP015217">
    <property type="protein sequence ID" value="AOP33470.1"/>
    <property type="molecule type" value="Genomic_DNA"/>
</dbReference>
<dbReference type="GO" id="GO:0016020">
    <property type="term" value="C:membrane"/>
    <property type="evidence" value="ECO:0007669"/>
    <property type="project" value="InterPro"/>
</dbReference>
<dbReference type="AlphaFoldDB" id="A0A1D7UV41"/>
<dbReference type="KEGG" id="laj:A0128_06180"/>
<evidence type="ECO:0000256" key="2">
    <source>
        <dbReference type="ARBA" id="ARBA00005381"/>
    </source>
</evidence>
<dbReference type="Gene3D" id="1.10.8.500">
    <property type="entry name" value="HAMP domain in histidine kinase"/>
    <property type="match status" value="1"/>
</dbReference>
<evidence type="ECO:0000256" key="1">
    <source>
        <dbReference type="ARBA" id="ARBA00004196"/>
    </source>
</evidence>
<dbReference type="GO" id="GO:0030313">
    <property type="term" value="C:cell envelope"/>
    <property type="evidence" value="ECO:0007669"/>
    <property type="project" value="UniProtKB-SubCell"/>
</dbReference>
<keyword evidence="11" id="KW-1185">Reference proteome</keyword>
<evidence type="ECO:0000259" key="9">
    <source>
        <dbReference type="PROSITE" id="PS50885"/>
    </source>
</evidence>
<dbReference type="SMART" id="SM00044">
    <property type="entry name" value="CYCc"/>
    <property type="match status" value="1"/>
</dbReference>
<dbReference type="InterPro" id="IPR029787">
    <property type="entry name" value="Nucleotide_cyclase"/>
</dbReference>
<evidence type="ECO:0000256" key="4">
    <source>
        <dbReference type="ARBA" id="ARBA00022692"/>
    </source>
</evidence>
<dbReference type="FunFam" id="3.30.70.1230:FF:000016">
    <property type="entry name" value="Adenylate/guanylate cyclase domain-containing protein"/>
    <property type="match status" value="1"/>
</dbReference>
<dbReference type="Proteomes" id="UP000094197">
    <property type="component" value="Chromosome 1"/>
</dbReference>
<keyword evidence="4 7" id="KW-0812">Transmembrane</keyword>
<comment type="similarity">
    <text evidence="2">Belongs to the adenylyl cyclase class-3 family.</text>
</comment>
<dbReference type="OrthoDB" id="9806704at2"/>
<dbReference type="SMART" id="SM00304">
    <property type="entry name" value="HAMP"/>
    <property type="match status" value="1"/>
</dbReference>
<comment type="subcellular location">
    <subcellularLocation>
        <location evidence="1">Cell envelope</location>
    </subcellularLocation>
</comment>
<evidence type="ECO:0000313" key="11">
    <source>
        <dbReference type="Proteomes" id="UP000094197"/>
    </source>
</evidence>
<evidence type="ECO:0000259" key="8">
    <source>
        <dbReference type="PROSITE" id="PS50125"/>
    </source>
</evidence>
<dbReference type="Pfam" id="PF00672">
    <property type="entry name" value="HAMP"/>
    <property type="match status" value="1"/>
</dbReference>
<dbReference type="InterPro" id="IPR003660">
    <property type="entry name" value="HAMP_dom"/>
</dbReference>
<dbReference type="PANTHER" id="PTHR43081">
    <property type="entry name" value="ADENYLATE CYCLASE, TERMINAL-DIFFERENTIATION SPECIFIC-RELATED"/>
    <property type="match status" value="1"/>
</dbReference>
<feature type="transmembrane region" description="Helical" evidence="7">
    <location>
        <begin position="16"/>
        <end position="39"/>
    </location>
</feature>
<dbReference type="Gene3D" id="3.30.450.20">
    <property type="entry name" value="PAS domain"/>
    <property type="match status" value="1"/>
</dbReference>
<dbReference type="GO" id="GO:0004016">
    <property type="term" value="F:adenylate cyclase activity"/>
    <property type="evidence" value="ECO:0007669"/>
    <property type="project" value="UniProtKB-ARBA"/>
</dbReference>
<feature type="domain" description="HAMP" evidence="9">
    <location>
        <begin position="307"/>
        <end position="359"/>
    </location>
</feature>
<name>A0A1D7UV41_9LEPT</name>
<dbReference type="CDD" id="cd07302">
    <property type="entry name" value="CHD"/>
    <property type="match status" value="1"/>
</dbReference>
<feature type="transmembrane region" description="Helical" evidence="7">
    <location>
        <begin position="288"/>
        <end position="306"/>
    </location>
</feature>
<keyword evidence="5 7" id="KW-1133">Transmembrane helix</keyword>
<dbReference type="PROSITE" id="PS50885">
    <property type="entry name" value="HAMP"/>
    <property type="match status" value="1"/>
</dbReference>
<keyword evidence="6 7" id="KW-0472">Membrane</keyword>
<evidence type="ECO:0000256" key="7">
    <source>
        <dbReference type="SAM" id="Phobius"/>
    </source>
</evidence>
<evidence type="ECO:0000313" key="10">
    <source>
        <dbReference type="EMBL" id="AOP33470.1"/>
    </source>
</evidence>
<evidence type="ECO:0000256" key="3">
    <source>
        <dbReference type="ARBA" id="ARBA00022475"/>
    </source>
</evidence>
<dbReference type="CDD" id="cd18774">
    <property type="entry name" value="PDC2_HK_sensor"/>
    <property type="match status" value="1"/>
</dbReference>
<dbReference type="Gene3D" id="3.30.70.1230">
    <property type="entry name" value="Nucleotide cyclase"/>
    <property type="match status" value="1"/>
</dbReference>
<dbReference type="InterPro" id="IPR001054">
    <property type="entry name" value="A/G_cyclase"/>
</dbReference>
<dbReference type="CDD" id="cd06225">
    <property type="entry name" value="HAMP"/>
    <property type="match status" value="1"/>
</dbReference>
<dbReference type="PROSITE" id="PS50125">
    <property type="entry name" value="GUANYLATE_CYCLASE_2"/>
    <property type="match status" value="1"/>
</dbReference>
<evidence type="ECO:0000256" key="5">
    <source>
        <dbReference type="ARBA" id="ARBA00022989"/>
    </source>
</evidence>
<dbReference type="SUPFAM" id="SSF158472">
    <property type="entry name" value="HAMP domain-like"/>
    <property type="match status" value="1"/>
</dbReference>
<sequence>MNSFLNLYNWNIRQKLMVIISFIILVSLGVIIALATYFFKSDNEVRIKENNLKLTDVISQKVRSDISSLTKRSLLLARSVAGSEESNNILESEDDIFYLKIFRKENGDYNGVKRIASETSLKEFKISGEDADKIVRKYLNNQKKAQIGKPVVYNVSPDFHKPVLFLSVALGDGVNSAVIVSLVKMDSILDSFKTSGITQFFLVGADGKLIAHSDPKLILEPTILADDPIVKNLLESSISNGQTRYKGKDNQFYLGSFRRIGYAGLGVISSTSEKKAFEEVYNIQKRNLYLMFVVVNVSILFVFFYSRRLTRPILKLVDASKEIEKGNFQLTLEAESGDEIGKLTTSFVEMGKGLSDRDKMKDAFGKFVNKDIAEMVLKGEVKLGGDKRECVILFSDIRNFTSLSEKIEPELVVEFLNQYFTAMVKCINANSGSVNKYIGDAIMAVWGELGHTESDTEKAIQSALDMRKSLVQFNKNRGTDKKPKIFIGIGINTGEVIAGQIGSEDRLEYTVIGDTVNLASRVESLTKVFGADILITGNSYEKVKGIFVVEKLKPIKVKGKKSLQTIYAVLGHSKDKNCPKNLKELRKQIGMEFKPGGSKLG</sequence>
<gene>
    <name evidence="10" type="ORF">A0128_06180</name>
</gene>
<dbReference type="Pfam" id="PF00211">
    <property type="entry name" value="Guanylate_cyc"/>
    <property type="match status" value="1"/>
</dbReference>
<accession>A0A1D7UV41</accession>
<dbReference type="GO" id="GO:0035556">
    <property type="term" value="P:intracellular signal transduction"/>
    <property type="evidence" value="ECO:0007669"/>
    <property type="project" value="InterPro"/>
</dbReference>
<protein>
    <submittedName>
        <fullName evidence="10">Adenylate cyclase</fullName>
    </submittedName>
</protein>
<evidence type="ECO:0000256" key="6">
    <source>
        <dbReference type="ARBA" id="ARBA00023136"/>
    </source>
</evidence>
<dbReference type="InterPro" id="IPR050697">
    <property type="entry name" value="Adenylyl/Guanylyl_Cyclase_3/4"/>
</dbReference>
<proteinExistence type="inferred from homology"/>
<dbReference type="RefSeq" id="WP_069606707.1">
    <property type="nucleotide sequence ID" value="NZ_CP015217.1"/>
</dbReference>
<organism evidence="10 11">
    <name type="scientific">Leptospira tipperaryensis</name>
    <dbReference type="NCBI Taxonomy" id="2564040"/>
    <lineage>
        <taxon>Bacteria</taxon>
        <taxon>Pseudomonadati</taxon>
        <taxon>Spirochaetota</taxon>
        <taxon>Spirochaetia</taxon>
        <taxon>Leptospirales</taxon>
        <taxon>Leptospiraceae</taxon>
        <taxon>Leptospira</taxon>
    </lineage>
</organism>
<reference evidence="10 11" key="1">
    <citation type="submission" date="2016-04" db="EMBL/GenBank/DDBJ databases">
        <title>Complete genome seqeunce of Leptospira alstonii serovar Room22.</title>
        <authorList>
            <person name="Nally J.E."/>
            <person name="Bayles D.O."/>
            <person name="Hurley D."/>
            <person name="Fanning S."/>
            <person name="McMahon B.J."/>
            <person name="Arent Z."/>
        </authorList>
    </citation>
    <scope>NUCLEOTIDE SEQUENCE [LARGE SCALE GENOMIC DNA]</scope>
    <source>
        <strain evidence="10 11">GWTS #1</strain>
    </source>
</reference>